<sequence length="76" mass="8665">MSFKTMFSETEPEYKGRQKRACAKYLGISPNRISETKVNVDGGGHFTGLEVIISIYTGREVREFVDEYCPIEKTKP</sequence>
<name>A0A2H0R5T6_9BACT</name>
<gene>
    <name evidence="1" type="ORF">COV31_02070</name>
</gene>
<comment type="caution">
    <text evidence="1">The sequence shown here is derived from an EMBL/GenBank/DDBJ whole genome shotgun (WGS) entry which is preliminary data.</text>
</comment>
<organism evidence="1 2">
    <name type="scientific">Candidatus Yanofskybacteria bacterium CG10_big_fil_rev_8_21_14_0_10_46_23</name>
    <dbReference type="NCBI Taxonomy" id="1975098"/>
    <lineage>
        <taxon>Bacteria</taxon>
        <taxon>Candidatus Yanofskyibacteriota</taxon>
    </lineage>
</organism>
<protein>
    <submittedName>
        <fullName evidence="1">Uncharacterized protein</fullName>
    </submittedName>
</protein>
<dbReference type="AlphaFoldDB" id="A0A2H0R5T6"/>
<proteinExistence type="predicted"/>
<dbReference type="EMBL" id="PCXO01000010">
    <property type="protein sequence ID" value="PIR41175.1"/>
    <property type="molecule type" value="Genomic_DNA"/>
</dbReference>
<reference evidence="1 2" key="1">
    <citation type="submission" date="2017-09" db="EMBL/GenBank/DDBJ databases">
        <title>Depth-based differentiation of microbial function through sediment-hosted aquifers and enrichment of novel symbionts in the deep terrestrial subsurface.</title>
        <authorList>
            <person name="Probst A.J."/>
            <person name="Ladd B."/>
            <person name="Jarett J.K."/>
            <person name="Geller-Mcgrath D.E."/>
            <person name="Sieber C.M."/>
            <person name="Emerson J.B."/>
            <person name="Anantharaman K."/>
            <person name="Thomas B.C."/>
            <person name="Malmstrom R."/>
            <person name="Stieglmeier M."/>
            <person name="Klingl A."/>
            <person name="Woyke T."/>
            <person name="Ryan C.M."/>
            <person name="Banfield J.F."/>
        </authorList>
    </citation>
    <scope>NUCLEOTIDE SEQUENCE [LARGE SCALE GENOMIC DNA]</scope>
    <source>
        <strain evidence="1">CG10_big_fil_rev_8_21_14_0_10_46_23</strain>
    </source>
</reference>
<evidence type="ECO:0000313" key="1">
    <source>
        <dbReference type="EMBL" id="PIR41175.1"/>
    </source>
</evidence>
<accession>A0A2H0R5T6</accession>
<evidence type="ECO:0000313" key="2">
    <source>
        <dbReference type="Proteomes" id="UP000230232"/>
    </source>
</evidence>
<dbReference type="Proteomes" id="UP000230232">
    <property type="component" value="Unassembled WGS sequence"/>
</dbReference>